<feature type="domain" description="Lipoyl-binding" evidence="9">
    <location>
        <begin position="474"/>
        <end position="549"/>
    </location>
</feature>
<protein>
    <recommendedName>
        <fullName evidence="2">biotin carboxylase</fullName>
        <ecNumber evidence="2">6.3.4.14</ecNumber>
    </recommendedName>
</protein>
<dbReference type="PROSITE" id="PS00188">
    <property type="entry name" value="BIOTIN"/>
    <property type="match status" value="1"/>
</dbReference>
<dbReference type="EMBL" id="DXFZ01000025">
    <property type="protein sequence ID" value="HIW95219.1"/>
    <property type="molecule type" value="Genomic_DNA"/>
</dbReference>
<dbReference type="AlphaFoldDB" id="A0A9D1UPB2"/>
<dbReference type="InterPro" id="IPR011761">
    <property type="entry name" value="ATP-grasp"/>
</dbReference>
<dbReference type="GO" id="GO:0004075">
    <property type="term" value="F:biotin carboxylase activity"/>
    <property type="evidence" value="ECO:0007669"/>
    <property type="project" value="UniProtKB-EC"/>
</dbReference>
<comment type="catalytic activity">
    <reaction evidence="7">
        <text>N(6)-biotinyl-L-lysyl-[protein] + hydrogencarbonate + ATP = N(6)-carboxybiotinyl-L-lysyl-[protein] + ADP + phosphate + H(+)</text>
        <dbReference type="Rhea" id="RHEA:13501"/>
        <dbReference type="Rhea" id="RHEA-COMP:10505"/>
        <dbReference type="Rhea" id="RHEA-COMP:10506"/>
        <dbReference type="ChEBI" id="CHEBI:15378"/>
        <dbReference type="ChEBI" id="CHEBI:17544"/>
        <dbReference type="ChEBI" id="CHEBI:30616"/>
        <dbReference type="ChEBI" id="CHEBI:43474"/>
        <dbReference type="ChEBI" id="CHEBI:83144"/>
        <dbReference type="ChEBI" id="CHEBI:83145"/>
        <dbReference type="ChEBI" id="CHEBI:456216"/>
        <dbReference type="EC" id="6.3.4.14"/>
    </reaction>
    <physiologicalReaction direction="left-to-right" evidence="7">
        <dbReference type="Rhea" id="RHEA:13502"/>
    </physiologicalReaction>
</comment>
<evidence type="ECO:0000256" key="6">
    <source>
        <dbReference type="ARBA" id="ARBA00023267"/>
    </source>
</evidence>
<keyword evidence="5 8" id="KW-0067">ATP-binding</keyword>
<dbReference type="PANTHER" id="PTHR18866:SF33">
    <property type="entry name" value="METHYLCROTONOYL-COA CARBOXYLASE SUBUNIT ALPHA, MITOCHONDRIAL-RELATED"/>
    <property type="match status" value="1"/>
</dbReference>
<dbReference type="Pfam" id="PF00289">
    <property type="entry name" value="Biotin_carb_N"/>
    <property type="match status" value="1"/>
</dbReference>
<evidence type="ECO:0000256" key="1">
    <source>
        <dbReference type="ARBA" id="ARBA00001953"/>
    </source>
</evidence>
<dbReference type="InterPro" id="IPR001882">
    <property type="entry name" value="Biotin_BS"/>
</dbReference>
<evidence type="ECO:0000313" key="13">
    <source>
        <dbReference type="Proteomes" id="UP000824189"/>
    </source>
</evidence>
<dbReference type="PANTHER" id="PTHR18866">
    <property type="entry name" value="CARBOXYLASE:PYRUVATE/ACETYL-COA/PROPIONYL-COA CARBOXYLASE"/>
    <property type="match status" value="1"/>
</dbReference>
<evidence type="ECO:0000256" key="4">
    <source>
        <dbReference type="ARBA" id="ARBA00022741"/>
    </source>
</evidence>
<evidence type="ECO:0000256" key="7">
    <source>
        <dbReference type="ARBA" id="ARBA00048501"/>
    </source>
</evidence>
<accession>A0A9D1UPB2</accession>
<dbReference type="InterPro" id="IPR011054">
    <property type="entry name" value="Rudment_hybrid_motif"/>
</dbReference>
<dbReference type="PROSITE" id="PS50968">
    <property type="entry name" value="BIOTINYL_LIPOYL"/>
    <property type="match status" value="1"/>
</dbReference>
<comment type="cofactor">
    <cofactor evidence="1">
        <name>biotin</name>
        <dbReference type="ChEBI" id="CHEBI:57586"/>
    </cofactor>
</comment>
<dbReference type="SUPFAM" id="SSF56059">
    <property type="entry name" value="Glutathione synthetase ATP-binding domain-like"/>
    <property type="match status" value="1"/>
</dbReference>
<feature type="non-terminal residue" evidence="12">
    <location>
        <position position="556"/>
    </location>
</feature>
<dbReference type="Gene3D" id="2.40.50.100">
    <property type="match status" value="1"/>
</dbReference>
<evidence type="ECO:0000256" key="2">
    <source>
        <dbReference type="ARBA" id="ARBA00013263"/>
    </source>
</evidence>
<evidence type="ECO:0000256" key="5">
    <source>
        <dbReference type="ARBA" id="ARBA00022840"/>
    </source>
</evidence>
<dbReference type="Gene3D" id="3.30.470.20">
    <property type="entry name" value="ATP-grasp fold, B domain"/>
    <property type="match status" value="1"/>
</dbReference>
<dbReference type="EC" id="6.3.4.14" evidence="2"/>
<dbReference type="Pfam" id="PF02786">
    <property type="entry name" value="CPSase_L_D2"/>
    <property type="match status" value="1"/>
</dbReference>
<dbReference type="InterPro" id="IPR016185">
    <property type="entry name" value="PreATP-grasp_dom_sf"/>
</dbReference>
<feature type="domain" description="ATP-grasp" evidence="10">
    <location>
        <begin position="114"/>
        <end position="297"/>
    </location>
</feature>
<dbReference type="SUPFAM" id="SSF51230">
    <property type="entry name" value="Single hybrid motif"/>
    <property type="match status" value="1"/>
</dbReference>
<reference evidence="12" key="1">
    <citation type="journal article" date="2021" name="PeerJ">
        <title>Extensive microbial diversity within the chicken gut microbiome revealed by metagenomics and culture.</title>
        <authorList>
            <person name="Gilroy R."/>
            <person name="Ravi A."/>
            <person name="Getino M."/>
            <person name="Pursley I."/>
            <person name="Horton D.L."/>
            <person name="Alikhan N.F."/>
            <person name="Baker D."/>
            <person name="Gharbi K."/>
            <person name="Hall N."/>
            <person name="Watson M."/>
            <person name="Adriaenssens E.M."/>
            <person name="Foster-Nyarko E."/>
            <person name="Jarju S."/>
            <person name="Secka A."/>
            <person name="Antonio M."/>
            <person name="Oren A."/>
            <person name="Chaudhuri R.R."/>
            <person name="La Ragione R."/>
            <person name="Hildebrand F."/>
            <person name="Pallen M.J."/>
        </authorList>
    </citation>
    <scope>NUCLEOTIDE SEQUENCE</scope>
    <source>
        <strain evidence="12">4376</strain>
    </source>
</reference>
<proteinExistence type="predicted"/>
<dbReference type="InterPro" id="IPR011053">
    <property type="entry name" value="Single_hybrid_motif"/>
</dbReference>
<dbReference type="Pfam" id="PF02785">
    <property type="entry name" value="Biotin_carb_C"/>
    <property type="match status" value="1"/>
</dbReference>
<evidence type="ECO:0000259" key="9">
    <source>
        <dbReference type="PROSITE" id="PS50968"/>
    </source>
</evidence>
<dbReference type="InterPro" id="IPR005479">
    <property type="entry name" value="CPAse_ATP-bd"/>
</dbReference>
<dbReference type="GO" id="GO:0046872">
    <property type="term" value="F:metal ion binding"/>
    <property type="evidence" value="ECO:0007669"/>
    <property type="project" value="InterPro"/>
</dbReference>
<evidence type="ECO:0000256" key="8">
    <source>
        <dbReference type="PROSITE-ProRule" id="PRU00409"/>
    </source>
</evidence>
<dbReference type="InterPro" id="IPR050856">
    <property type="entry name" value="Biotin_carboxylase_complex"/>
</dbReference>
<feature type="domain" description="Biotin carboxylation" evidence="11">
    <location>
        <begin position="1"/>
        <end position="420"/>
    </location>
</feature>
<sequence>MLTSILVANRGEIAARIIRTIHDLGLRAVAIYTPADLDSPAVDLADAAYSVDSYTQAEQIIAIAQRSGADAVHPGYGFLSEDPAFATAVHEAGLTWIGPPPSAITQLGDKISARRTAEKAGVAPVPGREIATAADVRDFARNGFPIVAKKADGGGGRGISILRDEADLAAFEARYPDLSGIFVEKFVTGRHIETQCMADQHGNFAVVSTRDCSVQRRNQKLIEEAPALLEPHIEDTIREWSRALFEESGYVGLGTCEFIVGEEPYFLEVNPRLQVEHTVTEEITGMDLVQQQIAIAAGEQLTHPPHPRGHSLELRITSEDHTLTPSSGTITHLTWPAGHGVRIETGVRHGDSVSADFDSMIAKLIITGPTRHAAIARARRALHETAIEGVPNAIPLIKGILNSEFAAGPVHARWLEEEFLPGYEAPPSTTSHTEKQGRRSVVVEIDGQRHTMTMPADLFGQQPSQPRRTVTRSGLQTQATGEVVSPMQAMVVRVPVTAGQTVQEGELLVVLEAMKMEKYIHATLPGTISEVHVAEGNNVAAGAALVTIQPAEPTKE</sequence>
<evidence type="ECO:0000313" key="12">
    <source>
        <dbReference type="EMBL" id="HIW95219.1"/>
    </source>
</evidence>
<dbReference type="SUPFAM" id="SSF51246">
    <property type="entry name" value="Rudiment single hybrid motif"/>
    <property type="match status" value="1"/>
</dbReference>
<name>A0A9D1UPB2_9CORY</name>
<organism evidence="12 13">
    <name type="scientific">Candidatus Corynebacterium gallistercoris</name>
    <dbReference type="NCBI Taxonomy" id="2838530"/>
    <lineage>
        <taxon>Bacteria</taxon>
        <taxon>Bacillati</taxon>
        <taxon>Actinomycetota</taxon>
        <taxon>Actinomycetes</taxon>
        <taxon>Mycobacteriales</taxon>
        <taxon>Corynebacteriaceae</taxon>
        <taxon>Corynebacterium</taxon>
    </lineage>
</organism>
<keyword evidence="3" id="KW-0436">Ligase</keyword>
<dbReference type="PROSITE" id="PS50979">
    <property type="entry name" value="BC"/>
    <property type="match status" value="1"/>
</dbReference>
<dbReference type="InterPro" id="IPR000089">
    <property type="entry name" value="Biotin_lipoyl"/>
</dbReference>
<dbReference type="Pfam" id="PF00364">
    <property type="entry name" value="Biotin_lipoyl"/>
    <property type="match status" value="1"/>
</dbReference>
<dbReference type="SMART" id="SM00878">
    <property type="entry name" value="Biotin_carb_C"/>
    <property type="match status" value="1"/>
</dbReference>
<comment type="caution">
    <text evidence="12">The sequence shown here is derived from an EMBL/GenBank/DDBJ whole genome shotgun (WGS) entry which is preliminary data.</text>
</comment>
<dbReference type="GO" id="GO:0005524">
    <property type="term" value="F:ATP binding"/>
    <property type="evidence" value="ECO:0007669"/>
    <property type="project" value="UniProtKB-UniRule"/>
</dbReference>
<evidence type="ECO:0000259" key="11">
    <source>
        <dbReference type="PROSITE" id="PS50979"/>
    </source>
</evidence>
<dbReference type="InterPro" id="IPR005482">
    <property type="entry name" value="Biotin_COase_C"/>
</dbReference>
<gene>
    <name evidence="12" type="ORF">H9867_01840</name>
</gene>
<keyword evidence="6" id="KW-0092">Biotin</keyword>
<dbReference type="PROSITE" id="PS50975">
    <property type="entry name" value="ATP_GRASP"/>
    <property type="match status" value="1"/>
</dbReference>
<reference evidence="12" key="2">
    <citation type="submission" date="2021-04" db="EMBL/GenBank/DDBJ databases">
        <authorList>
            <person name="Gilroy R."/>
        </authorList>
    </citation>
    <scope>NUCLEOTIDE SEQUENCE</scope>
    <source>
        <strain evidence="12">4376</strain>
    </source>
</reference>
<evidence type="ECO:0000259" key="10">
    <source>
        <dbReference type="PROSITE" id="PS50975"/>
    </source>
</evidence>
<keyword evidence="4 8" id="KW-0547">Nucleotide-binding</keyword>
<dbReference type="CDD" id="cd06850">
    <property type="entry name" value="biotinyl_domain"/>
    <property type="match status" value="1"/>
</dbReference>
<dbReference type="InterPro" id="IPR011764">
    <property type="entry name" value="Biotin_carboxylation_dom"/>
</dbReference>
<dbReference type="SUPFAM" id="SSF52440">
    <property type="entry name" value="PreATP-grasp domain"/>
    <property type="match status" value="1"/>
</dbReference>
<dbReference type="InterPro" id="IPR005481">
    <property type="entry name" value="BC-like_N"/>
</dbReference>
<dbReference type="PROSITE" id="PS00867">
    <property type="entry name" value="CPSASE_2"/>
    <property type="match status" value="1"/>
</dbReference>
<evidence type="ECO:0000256" key="3">
    <source>
        <dbReference type="ARBA" id="ARBA00022598"/>
    </source>
</evidence>
<dbReference type="Proteomes" id="UP000824189">
    <property type="component" value="Unassembled WGS sequence"/>
</dbReference>